<keyword evidence="2" id="KW-1185">Reference proteome</keyword>
<reference evidence="1 2" key="1">
    <citation type="submission" date="2024-11" db="EMBL/GenBank/DDBJ databases">
        <authorList>
            <person name="Heng Y.C."/>
            <person name="Lim A.C.H."/>
            <person name="Lee J.K.Y."/>
            <person name="Kittelmann S."/>
        </authorList>
    </citation>
    <scope>NUCLEOTIDE SEQUENCE [LARGE SCALE GENOMIC DNA]</scope>
    <source>
        <strain evidence="1 2">WILCCON 0269</strain>
    </source>
</reference>
<dbReference type="Proteomes" id="UP001623660">
    <property type="component" value="Unassembled WGS sequence"/>
</dbReference>
<dbReference type="RefSeq" id="WP_406792430.1">
    <property type="nucleotide sequence ID" value="NZ_JBJHZX010000017.1"/>
</dbReference>
<proteinExistence type="predicted"/>
<gene>
    <name evidence="1" type="ORF">ACJDU8_12245</name>
</gene>
<name>A0ABW8SKM6_9CLOT</name>
<evidence type="ECO:0000313" key="2">
    <source>
        <dbReference type="Proteomes" id="UP001623660"/>
    </source>
</evidence>
<protein>
    <submittedName>
        <fullName evidence="1">Uncharacterized protein</fullName>
    </submittedName>
</protein>
<organism evidence="1 2">
    <name type="scientific">Candidatus Clostridium eludens</name>
    <dbReference type="NCBI Taxonomy" id="3381663"/>
    <lineage>
        <taxon>Bacteria</taxon>
        <taxon>Bacillati</taxon>
        <taxon>Bacillota</taxon>
        <taxon>Clostridia</taxon>
        <taxon>Eubacteriales</taxon>
        <taxon>Clostridiaceae</taxon>
        <taxon>Clostridium</taxon>
    </lineage>
</organism>
<dbReference type="EMBL" id="JBJHZX010000017">
    <property type="protein sequence ID" value="MFL0196318.1"/>
    <property type="molecule type" value="Genomic_DNA"/>
</dbReference>
<sequence>MSRKEFNYTRNSFNKIYAEGFEKELLCSLLEKYKIGEIYFNDWDDTTIIKIKTKSEFIKRFGKDLIGEHNINYNEEGISNKITKEEELWTLLDRKKLERSSLMKYTHVSEGDE</sequence>
<accession>A0ABW8SKM6</accession>
<comment type="caution">
    <text evidence="1">The sequence shown here is derived from an EMBL/GenBank/DDBJ whole genome shotgun (WGS) entry which is preliminary data.</text>
</comment>
<evidence type="ECO:0000313" key="1">
    <source>
        <dbReference type="EMBL" id="MFL0196318.1"/>
    </source>
</evidence>